<dbReference type="InterPro" id="IPR022876">
    <property type="entry name" value="Tscrpt_rep_Rex"/>
</dbReference>
<proteinExistence type="inferred from homology"/>
<evidence type="ECO:0000256" key="4">
    <source>
        <dbReference type="ARBA" id="ARBA00023027"/>
    </source>
</evidence>
<dbReference type="Gene3D" id="3.40.50.720">
    <property type="entry name" value="NAD(P)-binding Rossmann-like Domain"/>
    <property type="match status" value="1"/>
</dbReference>
<evidence type="ECO:0000256" key="6">
    <source>
        <dbReference type="ARBA" id="ARBA00023163"/>
    </source>
</evidence>
<reference evidence="9" key="1">
    <citation type="submission" date="2018-07" db="EMBL/GenBank/DDBJ databases">
        <authorList>
            <consortium name="Genoscope - CEA"/>
            <person name="William W."/>
        </authorList>
    </citation>
    <scope>NUCLEOTIDE SEQUENCE</scope>
    <source>
        <strain evidence="9">IK1</strain>
    </source>
</reference>
<keyword evidence="4 7" id="KW-0520">NAD</keyword>
<dbReference type="NCBIfam" id="NF003994">
    <property type="entry name" value="PRK05472.2-3"/>
    <property type="match status" value="1"/>
</dbReference>
<comment type="subunit">
    <text evidence="7">Homodimer.</text>
</comment>
<feature type="DNA-binding region" description="H-T-H motif" evidence="7">
    <location>
        <begin position="35"/>
        <end position="74"/>
    </location>
</feature>
<evidence type="ECO:0000259" key="8">
    <source>
        <dbReference type="SMART" id="SM00881"/>
    </source>
</evidence>
<dbReference type="SMART" id="SM00881">
    <property type="entry name" value="CoA_binding"/>
    <property type="match status" value="1"/>
</dbReference>
<dbReference type="Pfam" id="PF06971">
    <property type="entry name" value="Put_DNA-bind_N"/>
    <property type="match status" value="1"/>
</dbReference>
<dbReference type="SUPFAM" id="SSF51735">
    <property type="entry name" value="NAD(P)-binding Rossmann-fold domains"/>
    <property type="match status" value="1"/>
</dbReference>
<dbReference type="InterPro" id="IPR036390">
    <property type="entry name" value="WH_DNA-bd_sf"/>
</dbReference>
<dbReference type="InterPro" id="IPR003781">
    <property type="entry name" value="CoA-bd"/>
</dbReference>
<comment type="caution">
    <text evidence="7">Lacks conserved residue(s) required for the propagation of feature annotation.</text>
</comment>
<keyword evidence="3 7" id="KW-0805">Transcription regulation</keyword>
<keyword evidence="6 7" id="KW-0804">Transcription</keyword>
<dbReference type="PANTHER" id="PTHR35786:SF1">
    <property type="entry name" value="REDOX-SENSING TRANSCRIPTIONAL REPRESSOR REX 1"/>
    <property type="match status" value="1"/>
</dbReference>
<dbReference type="GO" id="GO:0045892">
    <property type="term" value="P:negative regulation of DNA-templated transcription"/>
    <property type="evidence" value="ECO:0007669"/>
    <property type="project" value="InterPro"/>
</dbReference>
<name>A0A653AEZ7_UNCDX</name>
<comment type="function">
    <text evidence="7">Modulates transcription in response to changes in cellular NADH/NAD(+) redox state.</text>
</comment>
<dbReference type="HAMAP" id="MF_01131">
    <property type="entry name" value="Rex"/>
    <property type="match status" value="1"/>
</dbReference>
<dbReference type="Gene3D" id="1.10.10.10">
    <property type="entry name" value="Winged helix-like DNA-binding domain superfamily/Winged helix DNA-binding domain"/>
    <property type="match status" value="1"/>
</dbReference>
<dbReference type="GO" id="GO:0003700">
    <property type="term" value="F:DNA-binding transcription factor activity"/>
    <property type="evidence" value="ECO:0007669"/>
    <property type="project" value="UniProtKB-UniRule"/>
</dbReference>
<protein>
    <recommendedName>
        <fullName evidence="7">Redox-sensing transcriptional repressor Rex</fullName>
    </recommendedName>
</protein>
<dbReference type="GO" id="GO:0051775">
    <property type="term" value="P:response to redox state"/>
    <property type="evidence" value="ECO:0007669"/>
    <property type="project" value="InterPro"/>
</dbReference>
<organism evidence="9">
    <name type="scientific">Uncultured Desulfatiglans sp</name>
    <dbReference type="NCBI Taxonomy" id="1748965"/>
    <lineage>
        <taxon>Bacteria</taxon>
        <taxon>Pseudomonadati</taxon>
        <taxon>Thermodesulfobacteriota</taxon>
        <taxon>Desulfobacteria</taxon>
        <taxon>Desulfatiglandales</taxon>
        <taxon>Desulfatiglandaceae</taxon>
        <taxon>Desulfatiglans</taxon>
        <taxon>environmental samples</taxon>
    </lineage>
</organism>
<dbReference type="PANTHER" id="PTHR35786">
    <property type="entry name" value="REDOX-SENSING TRANSCRIPTIONAL REPRESSOR REX"/>
    <property type="match status" value="1"/>
</dbReference>
<dbReference type="InterPro" id="IPR036388">
    <property type="entry name" value="WH-like_DNA-bd_sf"/>
</dbReference>
<dbReference type="NCBIfam" id="NF003993">
    <property type="entry name" value="PRK05472.2-2"/>
    <property type="match status" value="1"/>
</dbReference>
<evidence type="ECO:0000256" key="3">
    <source>
        <dbReference type="ARBA" id="ARBA00023015"/>
    </source>
</evidence>
<comment type="subcellular location">
    <subcellularLocation>
        <location evidence="7">Cytoplasm</location>
    </subcellularLocation>
</comment>
<dbReference type="InterPro" id="IPR058236">
    <property type="entry name" value="Rex_actinobacterial-type"/>
</dbReference>
<evidence type="ECO:0000256" key="7">
    <source>
        <dbReference type="HAMAP-Rule" id="MF_01131"/>
    </source>
</evidence>
<comment type="similarity">
    <text evidence="7">Belongs to the transcriptional regulatory Rex family.</text>
</comment>
<dbReference type="GO" id="GO:0003677">
    <property type="term" value="F:DNA binding"/>
    <property type="evidence" value="ECO:0007669"/>
    <property type="project" value="UniProtKB-UniRule"/>
</dbReference>
<evidence type="ECO:0000313" key="9">
    <source>
        <dbReference type="EMBL" id="VBB46612.1"/>
    </source>
</evidence>
<keyword evidence="2 7" id="KW-0678">Repressor</keyword>
<evidence type="ECO:0000256" key="5">
    <source>
        <dbReference type="ARBA" id="ARBA00023125"/>
    </source>
</evidence>
<dbReference type="InterPro" id="IPR009718">
    <property type="entry name" value="Rex_DNA-bd_C_dom"/>
</dbReference>
<dbReference type="NCBIfam" id="NF003995">
    <property type="entry name" value="PRK05472.2-4"/>
    <property type="match status" value="1"/>
</dbReference>
<dbReference type="Pfam" id="PF02629">
    <property type="entry name" value="CoA_binding"/>
    <property type="match status" value="1"/>
</dbReference>
<evidence type="ECO:0000256" key="2">
    <source>
        <dbReference type="ARBA" id="ARBA00022491"/>
    </source>
</evidence>
<feature type="domain" description="CoA-binding" evidence="8">
    <location>
        <begin position="98"/>
        <end position="200"/>
    </location>
</feature>
<keyword evidence="1 7" id="KW-0963">Cytoplasm</keyword>
<sequence length="230" mass="25504">MAPPGSFLGLPPGRFRVPMIKESKIPQPTIERLALYSRPLEGLSDGASQVISSERLAALCGVNSAQVRKDLAYFGEFGIRGVGYDVKDLLKAIKKILATDRVWRLCIVGMSYLGAALIENENFRRRGYHFVAAFDSDQRRVGKALPCGLVVEPMRSIKKLVRELGIEIGVITTRPEEAKRSADLLMKAGVKALLNFTPVRLRIPECCLIENVDITVKLENLAYHLSKNKP</sequence>
<dbReference type="SUPFAM" id="SSF46785">
    <property type="entry name" value="Winged helix' DNA-binding domain"/>
    <property type="match status" value="1"/>
</dbReference>
<dbReference type="InterPro" id="IPR036291">
    <property type="entry name" value="NAD(P)-bd_dom_sf"/>
</dbReference>
<evidence type="ECO:0000256" key="1">
    <source>
        <dbReference type="ARBA" id="ARBA00022490"/>
    </source>
</evidence>
<dbReference type="NCBIfam" id="NF003996">
    <property type="entry name" value="PRK05472.2-5"/>
    <property type="match status" value="1"/>
</dbReference>
<accession>A0A653AEZ7</accession>
<dbReference type="GO" id="GO:0005737">
    <property type="term" value="C:cytoplasm"/>
    <property type="evidence" value="ECO:0007669"/>
    <property type="project" value="UniProtKB-SubCell"/>
</dbReference>
<dbReference type="AlphaFoldDB" id="A0A653AEZ7"/>
<keyword evidence="5 7" id="KW-0238">DNA-binding</keyword>
<gene>
    <name evidence="7 9" type="primary">rex</name>
    <name evidence="9" type="ORF">TRIP_B40406</name>
</gene>
<dbReference type="EMBL" id="UPXX01000031">
    <property type="protein sequence ID" value="VBB46612.1"/>
    <property type="molecule type" value="Genomic_DNA"/>
</dbReference>